<dbReference type="PROSITE" id="PS00137">
    <property type="entry name" value="SUBTILASE_HIS"/>
    <property type="match status" value="1"/>
</dbReference>
<dbReference type="SUPFAM" id="SSF52743">
    <property type="entry name" value="Subtilisin-like"/>
    <property type="match status" value="1"/>
</dbReference>
<evidence type="ECO:0000256" key="3">
    <source>
        <dbReference type="ARBA" id="ARBA00022801"/>
    </source>
</evidence>
<comment type="similarity">
    <text evidence="1 5">Belongs to the peptidase S8 family.</text>
</comment>
<proteinExistence type="inferred from homology"/>
<feature type="active site" description="Charge relay system" evidence="5">
    <location>
        <position position="224"/>
    </location>
</feature>
<dbReference type="InterPro" id="IPR000209">
    <property type="entry name" value="Peptidase_S8/S53_dom"/>
</dbReference>
<dbReference type="InterPro" id="IPR022398">
    <property type="entry name" value="Peptidase_S8_His-AS"/>
</dbReference>
<evidence type="ECO:0000256" key="1">
    <source>
        <dbReference type="ARBA" id="ARBA00011073"/>
    </source>
</evidence>
<evidence type="ECO:0000313" key="10">
    <source>
        <dbReference type="Proteomes" id="UP001219630"/>
    </source>
</evidence>
<dbReference type="InterPro" id="IPR036852">
    <property type="entry name" value="Peptidase_S8/S53_dom_sf"/>
</dbReference>
<dbReference type="PANTHER" id="PTHR43806:SF11">
    <property type="entry name" value="CEREVISIN-RELATED"/>
    <property type="match status" value="1"/>
</dbReference>
<dbReference type="Pfam" id="PF18047">
    <property type="entry name" value="PatG_D"/>
    <property type="match status" value="1"/>
</dbReference>
<dbReference type="PRINTS" id="PR00723">
    <property type="entry name" value="SUBTILISIN"/>
</dbReference>
<dbReference type="Proteomes" id="UP001219630">
    <property type="component" value="Chromosome"/>
</dbReference>
<protein>
    <submittedName>
        <fullName evidence="9">PatA/PatG family cyanobactin maturation protease</fullName>
    </submittedName>
</protein>
<keyword evidence="3 5" id="KW-0378">Hydrolase</keyword>
<dbReference type="InterPro" id="IPR040483">
    <property type="entry name" value="PatG_dom"/>
</dbReference>
<evidence type="ECO:0000259" key="7">
    <source>
        <dbReference type="Pfam" id="PF18047"/>
    </source>
</evidence>
<dbReference type="InterPro" id="IPR015500">
    <property type="entry name" value="Peptidase_S8_subtilisin-rel"/>
</dbReference>
<organism evidence="9 10">
    <name type="scientific">Dickeya lacustris</name>
    <dbReference type="NCBI Taxonomy" id="2259638"/>
    <lineage>
        <taxon>Bacteria</taxon>
        <taxon>Pseudomonadati</taxon>
        <taxon>Pseudomonadota</taxon>
        <taxon>Gammaproteobacteria</taxon>
        <taxon>Enterobacterales</taxon>
        <taxon>Pectobacteriaceae</taxon>
        <taxon>Dickeya</taxon>
    </lineage>
</organism>
<name>A0ABY8G410_9GAMM</name>
<dbReference type="InterPro" id="IPR023830">
    <property type="entry name" value="Peptidase_S8A_PatG"/>
</dbReference>
<keyword evidence="10" id="KW-1185">Reference proteome</keyword>
<dbReference type="EMBL" id="CP114280">
    <property type="protein sequence ID" value="WFN54655.1"/>
    <property type="molecule type" value="Genomic_DNA"/>
</dbReference>
<feature type="domain" description="PatG C-terminal" evidence="8">
    <location>
        <begin position="546"/>
        <end position="652"/>
    </location>
</feature>
<sequence>MMMNPSNHHAELVDNPLTGLQQLGINGEGIKVAIIDGAIDGHHPILNHLKIECASDSENNSTSHGTAVCSIIGGQGVGIAPGVNIISIPVFHEDKQGNIQGCSERALAKAIRDARLSGCHIINISGASLSSTGHGTDELRKAVEDCEQHGILIVAAVGNEGLNSESLPASMDFVLAVGACDKEGLPASFNNYGVKLRRKMLLASGVSIPVATPNYDLSVVSGSSFSAPVVSAIAALLMGAMKVANDRRAPEMIRDVLFNTATPLVLSAAANRESVIYRLNIQKLFRRIAQEFYHQPSKRIVTMSTEENTIEPVATALLVPSIIDTHQDVIPAGETSATPVSTSVDAGNAVAVSVRDSGLSLPKISDPAANHYVHAPARRIMPQSSALDARTVRDQEKIFAIGQIGYDFGTEARLDYFTQVMGNKSGYPFDPVHMAEHLNTGDNAEQSNALIWTLKIDGIPVYAIKPDAQFAVLEYARLVEFLYEQETKGVERVSIAGTISGETRLFNGQVIPTISPVLRGMFNWESQDISKMLMGESAVGTPKSKELVNFINRIYYELRNRGYESNERAINYAATNAYQMKEIFDDAFAEGLFLNKISAERSPVSRPESDCWDVVLEFFNPKERLTAARKLYRYTIDVSDVMPITIGTLRNWHAY</sequence>
<dbReference type="PROSITE" id="PS51892">
    <property type="entry name" value="SUBTILASE"/>
    <property type="match status" value="1"/>
</dbReference>
<dbReference type="GO" id="GO:0008233">
    <property type="term" value="F:peptidase activity"/>
    <property type="evidence" value="ECO:0007669"/>
    <property type="project" value="UniProtKB-KW"/>
</dbReference>
<dbReference type="Pfam" id="PF00082">
    <property type="entry name" value="Peptidase_S8"/>
    <property type="match status" value="1"/>
</dbReference>
<keyword evidence="2 5" id="KW-0645">Protease</keyword>
<dbReference type="InterPro" id="IPR040636">
    <property type="entry name" value="PatG_C"/>
</dbReference>
<dbReference type="Pfam" id="PF18065">
    <property type="entry name" value="PatG_C"/>
    <property type="match status" value="1"/>
</dbReference>
<keyword evidence="4 5" id="KW-0720">Serine protease</keyword>
<dbReference type="InterPro" id="IPR050131">
    <property type="entry name" value="Peptidase_S8_subtilisin-like"/>
</dbReference>
<feature type="active site" description="Charge relay system" evidence="5">
    <location>
        <position position="36"/>
    </location>
</feature>
<dbReference type="PANTHER" id="PTHR43806">
    <property type="entry name" value="PEPTIDASE S8"/>
    <property type="match status" value="1"/>
</dbReference>
<dbReference type="Gene3D" id="3.40.50.200">
    <property type="entry name" value="Peptidase S8/S53 domain"/>
    <property type="match status" value="1"/>
</dbReference>
<dbReference type="NCBIfam" id="TIGR03895">
    <property type="entry name" value="protease_PatA"/>
    <property type="match status" value="1"/>
</dbReference>
<evidence type="ECO:0000259" key="8">
    <source>
        <dbReference type="Pfam" id="PF18065"/>
    </source>
</evidence>
<evidence type="ECO:0000256" key="2">
    <source>
        <dbReference type="ARBA" id="ARBA00022670"/>
    </source>
</evidence>
<evidence type="ECO:0000313" key="9">
    <source>
        <dbReference type="EMBL" id="WFN54655.1"/>
    </source>
</evidence>
<reference evidence="9 10" key="1">
    <citation type="submission" date="2022-12" db="EMBL/GenBank/DDBJ databases">
        <title>Complete genome sequencing of Dickeya lacustris type strain LMG30899.</title>
        <authorList>
            <person name="Dobhal S."/>
            <person name="Arizala D."/>
            <person name="Arif M."/>
        </authorList>
    </citation>
    <scope>NUCLEOTIDE SEQUENCE [LARGE SCALE GENOMIC DNA]</scope>
    <source>
        <strain evidence="9 10">LMG30899</strain>
    </source>
</reference>
<feature type="domain" description="Peptidase S8/S53" evidence="6">
    <location>
        <begin position="27"/>
        <end position="264"/>
    </location>
</feature>
<feature type="active site" description="Charge relay system" evidence="5">
    <location>
        <position position="64"/>
    </location>
</feature>
<evidence type="ECO:0000256" key="4">
    <source>
        <dbReference type="ARBA" id="ARBA00022825"/>
    </source>
</evidence>
<gene>
    <name evidence="9" type="ORF">O1Q98_13385</name>
</gene>
<evidence type="ECO:0000256" key="5">
    <source>
        <dbReference type="PROSITE-ProRule" id="PRU01240"/>
    </source>
</evidence>
<accession>A0ABY8G410</accession>
<dbReference type="GO" id="GO:0006508">
    <property type="term" value="P:proteolysis"/>
    <property type="evidence" value="ECO:0007669"/>
    <property type="project" value="UniProtKB-KW"/>
</dbReference>
<feature type="domain" description="PatG" evidence="7">
    <location>
        <begin position="397"/>
        <end position="498"/>
    </location>
</feature>
<evidence type="ECO:0000259" key="6">
    <source>
        <dbReference type="Pfam" id="PF00082"/>
    </source>
</evidence>